<sequence length="108" mass="12623">MPLRRFRRQYEHLSQFERGRIIGNMEARWLARRVARQIGRSDCVVISDSKKCHLHEDQAQDVLDRSVVEKTTTSSDDNPVHVWRSCVERLNPVYALQRYTVPTAGVMV</sequence>
<dbReference type="AlphaFoldDB" id="A0A8X6UYT8"/>
<dbReference type="Proteomes" id="UP000887159">
    <property type="component" value="Unassembled WGS sequence"/>
</dbReference>
<evidence type="ECO:0000313" key="2">
    <source>
        <dbReference type="Proteomes" id="UP000887159"/>
    </source>
</evidence>
<organism evidence="1 2">
    <name type="scientific">Trichonephila clavipes</name>
    <name type="common">Golden silk orbweaver</name>
    <name type="synonym">Nephila clavipes</name>
    <dbReference type="NCBI Taxonomy" id="2585209"/>
    <lineage>
        <taxon>Eukaryota</taxon>
        <taxon>Metazoa</taxon>
        <taxon>Ecdysozoa</taxon>
        <taxon>Arthropoda</taxon>
        <taxon>Chelicerata</taxon>
        <taxon>Arachnida</taxon>
        <taxon>Araneae</taxon>
        <taxon>Araneomorphae</taxon>
        <taxon>Entelegynae</taxon>
        <taxon>Araneoidea</taxon>
        <taxon>Nephilidae</taxon>
        <taxon>Trichonephila</taxon>
    </lineage>
</organism>
<evidence type="ECO:0000313" key="1">
    <source>
        <dbReference type="EMBL" id="GFX88608.1"/>
    </source>
</evidence>
<name>A0A8X6UYT8_TRICX</name>
<proteinExistence type="predicted"/>
<reference evidence="1" key="1">
    <citation type="submission" date="2020-08" db="EMBL/GenBank/DDBJ databases">
        <title>Multicomponent nature underlies the extraordinary mechanical properties of spider dragline silk.</title>
        <authorList>
            <person name="Kono N."/>
            <person name="Nakamura H."/>
            <person name="Mori M."/>
            <person name="Yoshida Y."/>
            <person name="Ohtoshi R."/>
            <person name="Malay A.D."/>
            <person name="Moran D.A.P."/>
            <person name="Tomita M."/>
            <person name="Numata K."/>
            <person name="Arakawa K."/>
        </authorList>
    </citation>
    <scope>NUCLEOTIDE SEQUENCE</scope>
</reference>
<gene>
    <name evidence="1" type="primary">NCL1_17827</name>
    <name evidence="1" type="ORF">TNCV_2660191</name>
</gene>
<dbReference type="EMBL" id="BMAU01021053">
    <property type="protein sequence ID" value="GFX88608.1"/>
    <property type="molecule type" value="Genomic_DNA"/>
</dbReference>
<accession>A0A8X6UYT8</accession>
<comment type="caution">
    <text evidence="1">The sequence shown here is derived from an EMBL/GenBank/DDBJ whole genome shotgun (WGS) entry which is preliminary data.</text>
</comment>
<protein>
    <submittedName>
        <fullName evidence="1">Transposable element Tcb1 transposase</fullName>
    </submittedName>
</protein>
<keyword evidence="2" id="KW-1185">Reference proteome</keyword>